<dbReference type="EMBL" id="BARU01000109">
    <property type="protein sequence ID" value="GAH27251.1"/>
    <property type="molecule type" value="Genomic_DNA"/>
</dbReference>
<proteinExistence type="predicted"/>
<sequence length="456" mass="51976">IELLDENNERLEQKEILIDIEAIDHWSQLYDRDIWDQTAPGGKEYGFLNIFLKPDSEVYDGVLHGRTNDYGLLTTYAGLGDPKATSDPTAPLDYDYEWPGPGGSYSDCVDTVVQLKMTIPGRFPPLEPIYVWSNYLRVPYQNFRWPEGAGVYHQSKQGIGKLRSASDMIPSPEPNTIEQSARVIADSLGLPAHMFDMSLFESPAPKLTPSNYPRVTPGTKRSLIDFLKEKVARAMTYITASDVTLNSLDLTQLKWDPDIGWAYFPLEPGRGLPGYWIARPDDPNDIIEMLSGLYPYAFWAVITLPEPFYGDTATTTVILRAADRENVVQSKIPLTMTLVEKSPDNLTVTFLSDWFVVSVDPNFHGYYQDQWQNTYTVLYMPEQTHPELGPPAIFSDFNADDRVDFYDFALFANHWQDSVHDPNTGYDALYEEPYTWDGKINTTELRAFAEHWLWTL</sequence>
<organism evidence="1">
    <name type="scientific">marine sediment metagenome</name>
    <dbReference type="NCBI Taxonomy" id="412755"/>
    <lineage>
        <taxon>unclassified sequences</taxon>
        <taxon>metagenomes</taxon>
        <taxon>ecological metagenomes</taxon>
    </lineage>
</organism>
<accession>X1E1U4</accession>
<gene>
    <name evidence="1" type="ORF">S03H2_00533</name>
</gene>
<dbReference type="AlphaFoldDB" id="X1E1U4"/>
<comment type="caution">
    <text evidence="1">The sequence shown here is derived from an EMBL/GenBank/DDBJ whole genome shotgun (WGS) entry which is preliminary data.</text>
</comment>
<name>X1E1U4_9ZZZZ</name>
<reference evidence="1" key="1">
    <citation type="journal article" date="2014" name="Front. Microbiol.">
        <title>High frequency of phylogenetically diverse reductive dehalogenase-homologous genes in deep subseafloor sedimentary metagenomes.</title>
        <authorList>
            <person name="Kawai M."/>
            <person name="Futagami T."/>
            <person name="Toyoda A."/>
            <person name="Takaki Y."/>
            <person name="Nishi S."/>
            <person name="Hori S."/>
            <person name="Arai W."/>
            <person name="Tsubouchi T."/>
            <person name="Morono Y."/>
            <person name="Uchiyama I."/>
            <person name="Ito T."/>
            <person name="Fujiyama A."/>
            <person name="Inagaki F."/>
            <person name="Takami H."/>
        </authorList>
    </citation>
    <scope>NUCLEOTIDE SEQUENCE</scope>
    <source>
        <strain evidence="1">Expedition CK06-06</strain>
    </source>
</reference>
<protein>
    <submittedName>
        <fullName evidence="1">Uncharacterized protein</fullName>
    </submittedName>
</protein>
<evidence type="ECO:0000313" key="1">
    <source>
        <dbReference type="EMBL" id="GAH27251.1"/>
    </source>
</evidence>
<feature type="non-terminal residue" evidence="1">
    <location>
        <position position="1"/>
    </location>
</feature>